<accession>A0A8T0DK82</accession>
<feature type="signal peptide" evidence="1">
    <location>
        <begin position="1"/>
        <end position="18"/>
    </location>
</feature>
<evidence type="ECO:0000313" key="3">
    <source>
        <dbReference type="Proteomes" id="UP000699462"/>
    </source>
</evidence>
<keyword evidence="3" id="KW-1185">Reference proteome</keyword>
<organism evidence="2 3">
    <name type="scientific">Paragonimus westermani</name>
    <dbReference type="NCBI Taxonomy" id="34504"/>
    <lineage>
        <taxon>Eukaryota</taxon>
        <taxon>Metazoa</taxon>
        <taxon>Spiralia</taxon>
        <taxon>Lophotrochozoa</taxon>
        <taxon>Platyhelminthes</taxon>
        <taxon>Trematoda</taxon>
        <taxon>Digenea</taxon>
        <taxon>Plagiorchiida</taxon>
        <taxon>Troglotremata</taxon>
        <taxon>Troglotrematidae</taxon>
        <taxon>Paragonimus</taxon>
    </lineage>
</organism>
<gene>
    <name evidence="2" type="ORF">P879_09818</name>
</gene>
<dbReference type="AlphaFoldDB" id="A0A8T0DK82"/>
<dbReference type="EMBL" id="JTDF01003557">
    <property type="protein sequence ID" value="KAF8567712.1"/>
    <property type="molecule type" value="Genomic_DNA"/>
</dbReference>
<comment type="caution">
    <text evidence="2">The sequence shown here is derived from an EMBL/GenBank/DDBJ whole genome shotgun (WGS) entry which is preliminary data.</text>
</comment>
<feature type="chain" id="PRO_5035846772" evidence="1">
    <location>
        <begin position="19"/>
        <end position="63"/>
    </location>
</feature>
<sequence>MKLQLMQLFWLLPAITQSTVVYTADQRAHKGHTDKLPEMKQEVIDFVCKIRSSKRLLLTNTVV</sequence>
<evidence type="ECO:0000313" key="2">
    <source>
        <dbReference type="EMBL" id="KAF8567712.1"/>
    </source>
</evidence>
<proteinExistence type="predicted"/>
<keyword evidence="1" id="KW-0732">Signal</keyword>
<evidence type="ECO:0000256" key="1">
    <source>
        <dbReference type="SAM" id="SignalP"/>
    </source>
</evidence>
<reference evidence="2 3" key="1">
    <citation type="submission" date="2019-07" db="EMBL/GenBank/DDBJ databases">
        <title>Annotation for the trematode Paragonimus westermani.</title>
        <authorList>
            <person name="Choi Y.-J."/>
        </authorList>
    </citation>
    <scope>NUCLEOTIDE SEQUENCE [LARGE SCALE GENOMIC DNA]</scope>
    <source>
        <strain evidence="2">180907_Pwestermani</strain>
    </source>
</reference>
<protein>
    <submittedName>
        <fullName evidence="2">Uncharacterized protein</fullName>
    </submittedName>
</protein>
<dbReference type="Proteomes" id="UP000699462">
    <property type="component" value="Unassembled WGS sequence"/>
</dbReference>
<name>A0A8T0DK82_9TREM</name>